<name>A0ABS1HVS0_9PROT</name>
<keyword evidence="7" id="KW-1185">Reference proteome</keyword>
<accession>A0ABS1HVS0</accession>
<keyword evidence="5" id="KW-1003">Cell membrane</keyword>
<dbReference type="InterPro" id="IPR051598">
    <property type="entry name" value="TSUP/Inactive_protease-like"/>
</dbReference>
<feature type="transmembrane region" description="Helical" evidence="5">
    <location>
        <begin position="213"/>
        <end position="232"/>
    </location>
</feature>
<feature type="transmembrane region" description="Helical" evidence="5">
    <location>
        <begin position="44"/>
        <end position="70"/>
    </location>
</feature>
<feature type="transmembrane region" description="Helical" evidence="5">
    <location>
        <begin position="82"/>
        <end position="104"/>
    </location>
</feature>
<feature type="transmembrane region" description="Helical" evidence="5">
    <location>
        <begin position="239"/>
        <end position="259"/>
    </location>
</feature>
<keyword evidence="3 5" id="KW-1133">Transmembrane helix</keyword>
<evidence type="ECO:0000313" key="6">
    <source>
        <dbReference type="EMBL" id="MBK4718860.1"/>
    </source>
</evidence>
<evidence type="ECO:0000256" key="2">
    <source>
        <dbReference type="ARBA" id="ARBA00022692"/>
    </source>
</evidence>
<evidence type="ECO:0000256" key="4">
    <source>
        <dbReference type="ARBA" id="ARBA00023136"/>
    </source>
</evidence>
<comment type="similarity">
    <text evidence="5">Belongs to the 4-toluene sulfonate uptake permease (TSUP) (TC 2.A.102) family.</text>
</comment>
<dbReference type="EMBL" id="JAEPIV010000002">
    <property type="protein sequence ID" value="MBK4718860.1"/>
    <property type="molecule type" value="Genomic_DNA"/>
</dbReference>
<gene>
    <name evidence="6" type="ORF">JJL56_08270</name>
</gene>
<dbReference type="RefSeq" id="WP_145623131.1">
    <property type="nucleotide sequence ID" value="NZ_JAEPIV010000002.1"/>
</dbReference>
<proteinExistence type="inferred from homology"/>
<feature type="transmembrane region" description="Helical" evidence="5">
    <location>
        <begin position="110"/>
        <end position="131"/>
    </location>
</feature>
<feature type="transmembrane region" description="Helical" evidence="5">
    <location>
        <begin position="170"/>
        <end position="193"/>
    </location>
</feature>
<reference evidence="6 7" key="1">
    <citation type="submission" date="2021-01" db="EMBL/GenBank/DDBJ databases">
        <title>Azospirillum sp. YIM DDC1 draft genome.</title>
        <authorList>
            <person name="Wang Y.-X."/>
        </authorList>
    </citation>
    <scope>NUCLEOTIDE SEQUENCE [LARGE SCALE GENOMIC DNA]</scope>
    <source>
        <strain evidence="6 7">YIM DDC1</strain>
    </source>
</reference>
<keyword evidence="2 5" id="KW-0812">Transmembrane</keyword>
<evidence type="ECO:0000256" key="5">
    <source>
        <dbReference type="RuleBase" id="RU363041"/>
    </source>
</evidence>
<organism evidence="6 7">
    <name type="scientific">Azospirillum aestuarii</name>
    <dbReference type="NCBI Taxonomy" id="2802052"/>
    <lineage>
        <taxon>Bacteria</taxon>
        <taxon>Pseudomonadati</taxon>
        <taxon>Pseudomonadota</taxon>
        <taxon>Alphaproteobacteria</taxon>
        <taxon>Rhodospirillales</taxon>
        <taxon>Azospirillaceae</taxon>
        <taxon>Azospirillum</taxon>
    </lineage>
</organism>
<dbReference type="PANTHER" id="PTHR43701">
    <property type="entry name" value="MEMBRANE TRANSPORTER PROTEIN MJ0441-RELATED"/>
    <property type="match status" value="1"/>
</dbReference>
<feature type="transmembrane region" description="Helical" evidence="5">
    <location>
        <begin position="271"/>
        <end position="288"/>
    </location>
</feature>
<comment type="subcellular location">
    <subcellularLocation>
        <location evidence="5">Cell membrane</location>
        <topology evidence="5">Multi-pass membrane protein</topology>
    </subcellularLocation>
    <subcellularLocation>
        <location evidence="1">Membrane</location>
        <topology evidence="1">Multi-pass membrane protein</topology>
    </subcellularLocation>
</comment>
<evidence type="ECO:0000256" key="1">
    <source>
        <dbReference type="ARBA" id="ARBA00004141"/>
    </source>
</evidence>
<evidence type="ECO:0000313" key="7">
    <source>
        <dbReference type="Proteomes" id="UP000654452"/>
    </source>
</evidence>
<keyword evidence="4 5" id="KW-0472">Membrane</keyword>
<dbReference type="Pfam" id="PF01925">
    <property type="entry name" value="TauE"/>
    <property type="match status" value="1"/>
</dbReference>
<dbReference type="InterPro" id="IPR002781">
    <property type="entry name" value="TM_pro_TauE-like"/>
</dbReference>
<evidence type="ECO:0000256" key="3">
    <source>
        <dbReference type="ARBA" id="ARBA00022989"/>
    </source>
</evidence>
<dbReference type="PANTHER" id="PTHR43701:SF12">
    <property type="entry name" value="MEMBRANE TRANSPORTER PROTEIN YTNM-RELATED"/>
    <property type="match status" value="1"/>
</dbReference>
<comment type="caution">
    <text evidence="6">The sequence shown here is derived from an EMBL/GenBank/DDBJ whole genome shotgun (WGS) entry which is preliminary data.</text>
</comment>
<sequence length="305" mass="32143">MQVYLPIAEMSVNALLVLGMGGLVGFLSGMFGVGGGFLMTPLLIFIGVPPAIAVGTQANQLVAASVSGVLAHWRRGNVDVKLGVVMLLGGMVGTVVGVWIFSILQRIGQIDAAITLSYVFFLGTIGTMMMVEASRALIRRRAPTAKRGKLHRHIWLHGLPLKMRFHRSKLYISALLPAGIGAIGGMLVAIMGIGGGFMLVPAMIYLLNMPTGLVAGTSLFQIIFTTAMATLLQAATNQTVDVMLALLLLIGGVVGAQFGTKAGGRLRGEQARLLLASLVVAVALKLAFDLVMEPNDVFTISTRMS</sequence>
<feature type="transmembrane region" description="Helical" evidence="5">
    <location>
        <begin position="12"/>
        <end position="38"/>
    </location>
</feature>
<protein>
    <recommendedName>
        <fullName evidence="5">Probable membrane transporter protein</fullName>
    </recommendedName>
</protein>
<dbReference type="Proteomes" id="UP000654452">
    <property type="component" value="Unassembled WGS sequence"/>
</dbReference>